<sequence length="96" mass="10325">MPLFVISWTDRADGGADIRAAARPDHLAYVAANPGVVKLGGPFLDDDETMVGSLMIIEAADLEAAADFHANDPYRLAGLFERSQIRPWRVTIGSLG</sequence>
<evidence type="ECO:0000259" key="2">
    <source>
        <dbReference type="Pfam" id="PF03795"/>
    </source>
</evidence>
<dbReference type="EMBL" id="JAUSVS010000007">
    <property type="protein sequence ID" value="MDQ0465487.1"/>
    <property type="molecule type" value="Genomic_DNA"/>
</dbReference>
<reference evidence="3 4" key="1">
    <citation type="submission" date="2023-07" db="EMBL/GenBank/DDBJ databases">
        <title>Genomic Encyclopedia of Type Strains, Phase IV (KMG-IV): sequencing the most valuable type-strain genomes for metagenomic binning, comparative biology and taxonomic classification.</title>
        <authorList>
            <person name="Goeker M."/>
        </authorList>
    </citation>
    <scope>NUCLEOTIDE SEQUENCE [LARGE SCALE GENOMIC DNA]</scope>
    <source>
        <strain evidence="3 4">DSM 18695</strain>
    </source>
</reference>
<dbReference type="InterPro" id="IPR005545">
    <property type="entry name" value="YCII"/>
</dbReference>
<dbReference type="SUPFAM" id="SSF54909">
    <property type="entry name" value="Dimeric alpha+beta barrel"/>
    <property type="match status" value="1"/>
</dbReference>
<accession>A0ABU0IU04</accession>
<proteinExistence type="inferred from homology"/>
<gene>
    <name evidence="3" type="ORF">QO010_003276</name>
</gene>
<evidence type="ECO:0000256" key="1">
    <source>
        <dbReference type="ARBA" id="ARBA00007689"/>
    </source>
</evidence>
<evidence type="ECO:0000313" key="3">
    <source>
        <dbReference type="EMBL" id="MDQ0465487.1"/>
    </source>
</evidence>
<name>A0ABU0IU04_9CAUL</name>
<dbReference type="InterPro" id="IPR011008">
    <property type="entry name" value="Dimeric_a/b-barrel"/>
</dbReference>
<evidence type="ECO:0000313" key="4">
    <source>
        <dbReference type="Proteomes" id="UP001228905"/>
    </source>
</evidence>
<comment type="caution">
    <text evidence="3">The sequence shown here is derived from an EMBL/GenBank/DDBJ whole genome shotgun (WGS) entry which is preliminary data.</text>
</comment>
<keyword evidence="4" id="KW-1185">Reference proteome</keyword>
<dbReference type="Pfam" id="PF03795">
    <property type="entry name" value="YCII"/>
    <property type="match status" value="1"/>
</dbReference>
<comment type="similarity">
    <text evidence="1">Belongs to the YciI family.</text>
</comment>
<dbReference type="PANTHER" id="PTHR33606:SF3">
    <property type="entry name" value="PROTEIN YCII"/>
    <property type="match status" value="1"/>
</dbReference>
<dbReference type="Gene3D" id="3.30.70.1060">
    <property type="entry name" value="Dimeric alpha+beta barrel"/>
    <property type="match status" value="1"/>
</dbReference>
<organism evidence="3 4">
    <name type="scientific">Caulobacter ginsengisoli</name>
    <dbReference type="NCBI Taxonomy" id="400775"/>
    <lineage>
        <taxon>Bacteria</taxon>
        <taxon>Pseudomonadati</taxon>
        <taxon>Pseudomonadota</taxon>
        <taxon>Alphaproteobacteria</taxon>
        <taxon>Caulobacterales</taxon>
        <taxon>Caulobacteraceae</taxon>
        <taxon>Caulobacter</taxon>
    </lineage>
</organism>
<dbReference type="Proteomes" id="UP001228905">
    <property type="component" value="Unassembled WGS sequence"/>
</dbReference>
<protein>
    <submittedName>
        <fullName evidence="3">Uncharacterized protein YciI</fullName>
    </submittedName>
</protein>
<dbReference type="InterPro" id="IPR051807">
    <property type="entry name" value="Sec-metab_biosynth-assoc"/>
</dbReference>
<feature type="domain" description="YCII-related" evidence="2">
    <location>
        <begin position="13"/>
        <end position="89"/>
    </location>
</feature>
<dbReference type="PANTHER" id="PTHR33606">
    <property type="entry name" value="PROTEIN YCII"/>
    <property type="match status" value="1"/>
</dbReference>
<dbReference type="RefSeq" id="WP_307350860.1">
    <property type="nucleotide sequence ID" value="NZ_JAUSVS010000007.1"/>
</dbReference>